<dbReference type="Pfam" id="PF07940">
    <property type="entry name" value="Hepar_II_III_C"/>
    <property type="match status" value="1"/>
</dbReference>
<evidence type="ECO:0000313" key="7">
    <source>
        <dbReference type="Proteomes" id="UP000199441"/>
    </source>
</evidence>
<reference evidence="7" key="1">
    <citation type="submission" date="2016-10" db="EMBL/GenBank/DDBJ databases">
        <authorList>
            <person name="Varghese N."/>
            <person name="Submissions S."/>
        </authorList>
    </citation>
    <scope>NUCLEOTIDE SEQUENCE [LARGE SCALE GENOMIC DNA]</scope>
    <source>
        <strain evidence="7">DSM 26922</strain>
    </source>
</reference>
<dbReference type="InterPro" id="IPR012480">
    <property type="entry name" value="Hepar_II_III_C"/>
</dbReference>
<dbReference type="Gene3D" id="1.50.10.100">
    <property type="entry name" value="Chondroitin AC/alginate lyase"/>
    <property type="match status" value="1"/>
</dbReference>
<feature type="domain" description="Heparinase II/III-like C-terminal" evidence="5">
    <location>
        <begin position="402"/>
        <end position="535"/>
    </location>
</feature>
<evidence type="ECO:0000256" key="2">
    <source>
        <dbReference type="ARBA" id="ARBA00022729"/>
    </source>
</evidence>
<dbReference type="EMBL" id="FNOI01000009">
    <property type="protein sequence ID" value="SDX54100.1"/>
    <property type="molecule type" value="Genomic_DNA"/>
</dbReference>
<evidence type="ECO:0000256" key="3">
    <source>
        <dbReference type="ARBA" id="ARBA00022764"/>
    </source>
</evidence>
<dbReference type="Gene3D" id="2.70.98.70">
    <property type="match status" value="1"/>
</dbReference>
<dbReference type="AlphaFoldDB" id="A0A1H3CJC3"/>
<name>A0A1H3CJC3_9RHOB</name>
<dbReference type="SUPFAM" id="SSF48230">
    <property type="entry name" value="Chondroitin AC/alginate lyase"/>
    <property type="match status" value="1"/>
</dbReference>
<dbReference type="RefSeq" id="WP_170833509.1">
    <property type="nucleotide sequence ID" value="NZ_FNOI01000009.1"/>
</dbReference>
<comment type="subcellular location">
    <subcellularLocation>
        <location evidence="1">Periplasm</location>
    </subcellularLocation>
</comment>
<dbReference type="PANTHER" id="PTHR39210">
    <property type="entry name" value="HEPARIN-SULFATE LYASE"/>
    <property type="match status" value="1"/>
</dbReference>
<dbReference type="Proteomes" id="UP000199441">
    <property type="component" value="Unassembled WGS sequence"/>
</dbReference>
<proteinExistence type="predicted"/>
<evidence type="ECO:0000313" key="6">
    <source>
        <dbReference type="EMBL" id="SDX54100.1"/>
    </source>
</evidence>
<dbReference type="GO" id="GO:0042597">
    <property type="term" value="C:periplasmic space"/>
    <property type="evidence" value="ECO:0007669"/>
    <property type="project" value="UniProtKB-SubCell"/>
</dbReference>
<dbReference type="GO" id="GO:0016829">
    <property type="term" value="F:lyase activity"/>
    <property type="evidence" value="ECO:0007669"/>
    <property type="project" value="UniProtKB-KW"/>
</dbReference>
<dbReference type="InterPro" id="IPR008929">
    <property type="entry name" value="Chondroitin_lyas"/>
</dbReference>
<keyword evidence="4" id="KW-0456">Lyase</keyword>
<sequence length="629" mass="69256">MTDGQIYSSRGAASHDQQCAAPVGVAARLRGVKGDLGRYLPFPMLQDRAHWEKVLRHSGKDLIARGKARLKEDWPDLPEELYRDFDRSNNRDRFETIYFARRQMLNDLVLAELAEANGRFIAHIGKGIATLCAEAGWQLPAHNRYVREGTIHPLPDPKRPVVDLFAAQTASQLATLSAVLGAALPQADHDVIANNIESRVLSPYLDYPFWWTGRVGGRLNNWTTWCTSSILYAAFQSDRLTAAQRGVIAGHAADSLDLFLDDYGDDGACPEGPNYYRHAALCLFAALDCLNHASGAHLAPLLTHPKLRNMAEFPLYVHMAGDRFANFGDGDSKSRGATAQMFAAGKLCQSASLCDFAADQHARFPTETAGYDFCLRNRLTEFALADEITHGQPASPTTKEGYLPSLGMLTARRGGTALAVKAGINQDSHTHNDTGSFIVHHGATPVLIDVGVENYTRKTFSPERYDIWTMQSPYHNLADFEGAQQVNGLEYTARDVSYRITEDSAFFEAELAGTYGADAGLRSYRRTVELASDGTVTASDRYDGSRAGTLNLMTCLRPVIDQGRIMIGADASLDCATAARASIEVIPVTDSRLRQSWPDKIYRLRIPFDDRQITIKISKCSTEGPIEND</sequence>
<keyword evidence="2" id="KW-0732">Signal</keyword>
<dbReference type="PANTHER" id="PTHR39210:SF1">
    <property type="entry name" value="HEPARIN-SULFATE LYASE"/>
    <property type="match status" value="1"/>
</dbReference>
<dbReference type="STRING" id="670155.SAMN04488001_3451"/>
<evidence type="ECO:0000256" key="4">
    <source>
        <dbReference type="ARBA" id="ARBA00023239"/>
    </source>
</evidence>
<keyword evidence="7" id="KW-1185">Reference proteome</keyword>
<keyword evidence="3" id="KW-0574">Periplasm</keyword>
<evidence type="ECO:0000256" key="1">
    <source>
        <dbReference type="ARBA" id="ARBA00004418"/>
    </source>
</evidence>
<organism evidence="6 7">
    <name type="scientific">Litoreibacter albidus</name>
    <dbReference type="NCBI Taxonomy" id="670155"/>
    <lineage>
        <taxon>Bacteria</taxon>
        <taxon>Pseudomonadati</taxon>
        <taxon>Pseudomonadota</taxon>
        <taxon>Alphaproteobacteria</taxon>
        <taxon>Rhodobacterales</taxon>
        <taxon>Roseobacteraceae</taxon>
        <taxon>Litoreibacter</taxon>
    </lineage>
</organism>
<gene>
    <name evidence="6" type="ORF">SAMN04488001_3451</name>
</gene>
<protein>
    <submittedName>
        <fullName evidence="6">Heparinase II/III-like protein</fullName>
    </submittedName>
</protein>
<evidence type="ECO:0000259" key="5">
    <source>
        <dbReference type="Pfam" id="PF07940"/>
    </source>
</evidence>
<accession>A0A1H3CJC3</accession>